<gene>
    <name evidence="3" type="ORF">GCM10019016_113470</name>
</gene>
<keyword evidence="2" id="KW-0472">Membrane</keyword>
<evidence type="ECO:0000313" key="4">
    <source>
        <dbReference type="Proteomes" id="UP001501455"/>
    </source>
</evidence>
<dbReference type="RefSeq" id="WP_374334230.1">
    <property type="nucleotide sequence ID" value="NZ_BAAAXF010000081.1"/>
</dbReference>
<name>A0ABP6UBD1_9ACTN</name>
<feature type="transmembrane region" description="Helical" evidence="2">
    <location>
        <begin position="106"/>
        <end position="128"/>
    </location>
</feature>
<feature type="transmembrane region" description="Helical" evidence="2">
    <location>
        <begin position="140"/>
        <end position="158"/>
    </location>
</feature>
<evidence type="ECO:0000256" key="2">
    <source>
        <dbReference type="SAM" id="Phobius"/>
    </source>
</evidence>
<evidence type="ECO:0000313" key="3">
    <source>
        <dbReference type="EMBL" id="GAA3504234.1"/>
    </source>
</evidence>
<protein>
    <submittedName>
        <fullName evidence="3">DUF998 domain-containing protein</fullName>
    </submittedName>
</protein>
<dbReference type="InterPro" id="IPR009339">
    <property type="entry name" value="DUF998"/>
</dbReference>
<sequence>MRLVPRWVLFSSGCAPVLLIAGWAISAALEGAAYDPVTQTISVLAAYGASGSWVMTGAFYALGVCHLLTAWGLRAAAAAGRVALAGGGVAALTVATVPVPSSGGSLGHGSVAAVGFTTLALWPVLAATAGRGTPWALRPLPSFAATTVMVAGAVWFLVEMHRDGMAGVAERVVTAVQSLWPFVVVLSCLRHRAGRRAEPWTHDRVGGTASRPQGRTTAPRPGRRAARRPGRP</sequence>
<feature type="region of interest" description="Disordered" evidence="1">
    <location>
        <begin position="197"/>
        <end position="232"/>
    </location>
</feature>
<accession>A0ABP6UBD1</accession>
<keyword evidence="2" id="KW-0812">Transmembrane</keyword>
<feature type="transmembrane region" description="Helical" evidence="2">
    <location>
        <begin position="82"/>
        <end position="100"/>
    </location>
</feature>
<comment type="caution">
    <text evidence="3">The sequence shown here is derived from an EMBL/GenBank/DDBJ whole genome shotgun (WGS) entry which is preliminary data.</text>
</comment>
<reference evidence="4" key="1">
    <citation type="journal article" date="2019" name="Int. J. Syst. Evol. Microbiol.">
        <title>The Global Catalogue of Microorganisms (GCM) 10K type strain sequencing project: providing services to taxonomists for standard genome sequencing and annotation.</title>
        <authorList>
            <consortium name="The Broad Institute Genomics Platform"/>
            <consortium name="The Broad Institute Genome Sequencing Center for Infectious Disease"/>
            <person name="Wu L."/>
            <person name="Ma J."/>
        </authorList>
    </citation>
    <scope>NUCLEOTIDE SEQUENCE [LARGE SCALE GENOMIC DNA]</scope>
    <source>
        <strain evidence="4">JCM 4816</strain>
    </source>
</reference>
<feature type="compositionally biased region" description="Low complexity" evidence="1">
    <location>
        <begin position="211"/>
        <end position="220"/>
    </location>
</feature>
<keyword evidence="4" id="KW-1185">Reference proteome</keyword>
<dbReference type="Proteomes" id="UP001501455">
    <property type="component" value="Unassembled WGS sequence"/>
</dbReference>
<keyword evidence="2" id="KW-1133">Transmembrane helix</keyword>
<organism evidence="3 4">
    <name type="scientific">Streptomyces prasinosporus</name>
    <dbReference type="NCBI Taxonomy" id="68256"/>
    <lineage>
        <taxon>Bacteria</taxon>
        <taxon>Bacillati</taxon>
        <taxon>Actinomycetota</taxon>
        <taxon>Actinomycetes</taxon>
        <taxon>Kitasatosporales</taxon>
        <taxon>Streptomycetaceae</taxon>
        <taxon>Streptomyces</taxon>
        <taxon>Streptomyces albogriseolus group</taxon>
    </lineage>
</organism>
<feature type="transmembrane region" description="Helical" evidence="2">
    <location>
        <begin position="44"/>
        <end position="70"/>
    </location>
</feature>
<dbReference type="EMBL" id="BAAAXF010000081">
    <property type="protein sequence ID" value="GAA3504234.1"/>
    <property type="molecule type" value="Genomic_DNA"/>
</dbReference>
<evidence type="ECO:0000256" key="1">
    <source>
        <dbReference type="SAM" id="MobiDB-lite"/>
    </source>
</evidence>
<feature type="transmembrane region" description="Helical" evidence="2">
    <location>
        <begin position="164"/>
        <end position="189"/>
    </location>
</feature>
<proteinExistence type="predicted"/>
<dbReference type="Pfam" id="PF06197">
    <property type="entry name" value="DUF998"/>
    <property type="match status" value="1"/>
</dbReference>
<feature type="compositionally biased region" description="Basic residues" evidence="1">
    <location>
        <begin position="221"/>
        <end position="232"/>
    </location>
</feature>